<evidence type="ECO:0000313" key="3">
    <source>
        <dbReference type="Proteomes" id="UP001597319"/>
    </source>
</evidence>
<dbReference type="Proteomes" id="UP001597319">
    <property type="component" value="Unassembled WGS sequence"/>
</dbReference>
<name>A0ABW5LH91_9FLAO</name>
<dbReference type="RefSeq" id="WP_378293065.1">
    <property type="nucleotide sequence ID" value="NZ_JBHULE010000019.1"/>
</dbReference>
<feature type="transmembrane region" description="Helical" evidence="1">
    <location>
        <begin position="304"/>
        <end position="325"/>
    </location>
</feature>
<proteinExistence type="predicted"/>
<sequence length="335" mass="39082">MNQEQPNPYNDDNEIIDVKPFFNAIKEGFKGILKTLVAIVLFYKKNIALFAVLLILGAIGGYFLDKKLKITKIFSQEIIIEPKYETNKYIYDFIDGLAKNLNDKAFLEKLQIDSSQVSEIKEITLEPIIQATDVLDGLHVKYGDQDYFHHIIEEYDEKTLEDDKYRDFYKYHRLKFDFNSESSDNKEVSKALLSYIASNEYYNKQLSLQLKQTKRNLEKNKETLLYVEEYLDKLNKNQGKQNKEIVVYAEESEIPTISSLLKRKNDLLNAINQQERTLTLDKELFEVVEYGNIIPQPVGVHKRLLLLLPLILCVGVSMIFLLLNISRRINSFIKD</sequence>
<evidence type="ECO:0000256" key="1">
    <source>
        <dbReference type="SAM" id="Phobius"/>
    </source>
</evidence>
<reference evidence="3" key="1">
    <citation type="journal article" date="2019" name="Int. J. Syst. Evol. Microbiol.">
        <title>The Global Catalogue of Microorganisms (GCM) 10K type strain sequencing project: providing services to taxonomists for standard genome sequencing and annotation.</title>
        <authorList>
            <consortium name="The Broad Institute Genomics Platform"/>
            <consortium name="The Broad Institute Genome Sequencing Center for Infectious Disease"/>
            <person name="Wu L."/>
            <person name="Ma J."/>
        </authorList>
    </citation>
    <scope>NUCLEOTIDE SEQUENCE [LARGE SCALE GENOMIC DNA]</scope>
    <source>
        <strain evidence="3">KCTC 52274</strain>
    </source>
</reference>
<protein>
    <recommendedName>
        <fullName evidence="4">Polysaccharide chain length determinant N-terminal domain-containing protein</fullName>
    </recommendedName>
</protein>
<keyword evidence="3" id="KW-1185">Reference proteome</keyword>
<keyword evidence="1" id="KW-0812">Transmembrane</keyword>
<evidence type="ECO:0000313" key="2">
    <source>
        <dbReference type="EMBL" id="MFD2563546.1"/>
    </source>
</evidence>
<comment type="caution">
    <text evidence="2">The sequence shown here is derived from an EMBL/GenBank/DDBJ whole genome shotgun (WGS) entry which is preliminary data.</text>
</comment>
<feature type="transmembrane region" description="Helical" evidence="1">
    <location>
        <begin position="47"/>
        <end position="64"/>
    </location>
</feature>
<keyword evidence="1" id="KW-1133">Transmembrane helix</keyword>
<evidence type="ECO:0008006" key="4">
    <source>
        <dbReference type="Google" id="ProtNLM"/>
    </source>
</evidence>
<organism evidence="2 3">
    <name type="scientific">Aquimarina rubra</name>
    <dbReference type="NCBI Taxonomy" id="1920033"/>
    <lineage>
        <taxon>Bacteria</taxon>
        <taxon>Pseudomonadati</taxon>
        <taxon>Bacteroidota</taxon>
        <taxon>Flavobacteriia</taxon>
        <taxon>Flavobacteriales</taxon>
        <taxon>Flavobacteriaceae</taxon>
        <taxon>Aquimarina</taxon>
    </lineage>
</organism>
<dbReference type="EMBL" id="JBHULE010000019">
    <property type="protein sequence ID" value="MFD2563546.1"/>
    <property type="molecule type" value="Genomic_DNA"/>
</dbReference>
<keyword evidence="1" id="KW-0472">Membrane</keyword>
<accession>A0ABW5LH91</accession>
<gene>
    <name evidence="2" type="ORF">ACFSR1_12780</name>
</gene>